<keyword evidence="2" id="KW-0472">Membrane</keyword>
<dbReference type="EMBL" id="CP002666">
    <property type="protein sequence ID" value="AEE44580.1"/>
    <property type="molecule type" value="Genomic_DNA"/>
</dbReference>
<dbReference type="HOGENOM" id="CLU_661728_0_0_11"/>
<feature type="transmembrane region" description="Helical" evidence="2">
    <location>
        <begin position="82"/>
        <end position="103"/>
    </location>
</feature>
<sequence>MTTHTSAAGGPPTPDADDSTARAPGGSDDVLSETLRRLRAYGPHHDDPVWPPFGPHQLRVPEVPPLPAPEPAHVPGLRGARVVWWVSVALQVVWAALVVLNYVGDAAGWWVDDTSVADKVYQWLANATGLAFVTLLPAGVWLATARSRRDLPLRQHAAAARARQAHVDHLTQIEGYRTAQANHLDETTPLEVTSRPAHGFAGAGLSTTTFGENAAAGRAGEELTSALLTDGVNTRWFTARLVNGVRWPGTDNADLDHVVFAGRKVAVVDSKMWPAGDYTWDGTTLTRDGETLRHPPRLEHAVSALRRALATEPALVELETLGGAIGKHRTVSGRYDVVSGDPRKPYHDGYRVRGWVVVHTKGPVRLVNVGEPSIPLVTPAELLEALDSYFEQHADVVDRPLLDYLLRHQVEAADA</sequence>
<reference evidence="3 4" key="1">
    <citation type="submission" date="2011-04" db="EMBL/GenBank/DDBJ databases">
        <title>Complete sequence of Cellulomonas fimi ATCC 484.</title>
        <authorList>
            <consortium name="US DOE Joint Genome Institute"/>
            <person name="Lucas S."/>
            <person name="Han J."/>
            <person name="Lapidus A."/>
            <person name="Cheng J.-F."/>
            <person name="Goodwin L."/>
            <person name="Pitluck S."/>
            <person name="Peters L."/>
            <person name="Chertkov O."/>
            <person name="Detter J.C."/>
            <person name="Han C."/>
            <person name="Tapia R."/>
            <person name="Land M."/>
            <person name="Hauser L."/>
            <person name="Kyrpides N."/>
            <person name="Ivanova N."/>
            <person name="Ovchinnikova G."/>
            <person name="Pagani I."/>
            <person name="Mead D."/>
            <person name="Brumm P."/>
            <person name="Woyke T."/>
        </authorList>
    </citation>
    <scope>NUCLEOTIDE SEQUENCE [LARGE SCALE GENOMIC DNA]</scope>
    <source>
        <strain evidence="4">ATCC 484 / DSM 20113 / JCM 1341 / NBRC 15513 / NCIMB 8980 / NCTC 7547</strain>
    </source>
</reference>
<dbReference type="STRING" id="590998.Celf_0437"/>
<name>F4H7M3_CELFA</name>
<feature type="region of interest" description="Disordered" evidence="1">
    <location>
        <begin position="1"/>
        <end position="29"/>
    </location>
</feature>
<evidence type="ECO:0000256" key="2">
    <source>
        <dbReference type="SAM" id="Phobius"/>
    </source>
</evidence>
<feature type="transmembrane region" description="Helical" evidence="2">
    <location>
        <begin position="123"/>
        <end position="144"/>
    </location>
</feature>
<protein>
    <recommendedName>
        <fullName evidence="5">NERD domain-containing protein</fullName>
    </recommendedName>
</protein>
<dbReference type="AlphaFoldDB" id="F4H7M3"/>
<keyword evidence="2" id="KW-0812">Transmembrane</keyword>
<dbReference type="RefSeq" id="WP_013769609.1">
    <property type="nucleotide sequence ID" value="NC_015514.1"/>
</dbReference>
<gene>
    <name evidence="3" type="ordered locus">Celf_0437</name>
</gene>
<evidence type="ECO:0000313" key="3">
    <source>
        <dbReference type="EMBL" id="AEE44580.1"/>
    </source>
</evidence>
<evidence type="ECO:0008006" key="5">
    <source>
        <dbReference type="Google" id="ProtNLM"/>
    </source>
</evidence>
<dbReference type="Proteomes" id="UP000008460">
    <property type="component" value="Chromosome"/>
</dbReference>
<organism evidence="3 4">
    <name type="scientific">Cellulomonas fimi (strain ATCC 484 / DSM 20113 / JCM 1341 / CCUG 24087 / LMG 16345 / NBRC 15513 / NCIMB 8980 / NCTC 7547 / NRS-133)</name>
    <dbReference type="NCBI Taxonomy" id="590998"/>
    <lineage>
        <taxon>Bacteria</taxon>
        <taxon>Bacillati</taxon>
        <taxon>Actinomycetota</taxon>
        <taxon>Actinomycetes</taxon>
        <taxon>Micrococcales</taxon>
        <taxon>Cellulomonadaceae</taxon>
        <taxon>Cellulomonas</taxon>
    </lineage>
</organism>
<proteinExistence type="predicted"/>
<dbReference type="KEGG" id="cfi:Celf_0437"/>
<accession>F4H7M3</accession>
<evidence type="ECO:0000256" key="1">
    <source>
        <dbReference type="SAM" id="MobiDB-lite"/>
    </source>
</evidence>
<keyword evidence="2" id="KW-1133">Transmembrane helix</keyword>
<keyword evidence="4" id="KW-1185">Reference proteome</keyword>
<evidence type="ECO:0000313" key="4">
    <source>
        <dbReference type="Proteomes" id="UP000008460"/>
    </source>
</evidence>
<dbReference type="eggNOG" id="COG0484">
    <property type="taxonomic scope" value="Bacteria"/>
</dbReference>